<sequence>MKSPRPLVRVPPSSSKATTAGSVLTPRRRPKPVYNTAALTVHVHPCFQSHRELLRPNQNQREQTRRTCAYHTVVTRFTAISGNLHHLIPLLRGCAFQSFDKFVISLHPEFSQQARDRRGRGCLKS</sequence>
<evidence type="ECO:0000313" key="3">
    <source>
        <dbReference type="Proteomes" id="UP000735302"/>
    </source>
</evidence>
<comment type="caution">
    <text evidence="2">The sequence shown here is derived from an EMBL/GenBank/DDBJ whole genome shotgun (WGS) entry which is preliminary data.</text>
</comment>
<dbReference type="EMBL" id="BLXT01003725">
    <property type="protein sequence ID" value="GFO03413.1"/>
    <property type="molecule type" value="Genomic_DNA"/>
</dbReference>
<gene>
    <name evidence="2" type="ORF">PoB_002991800</name>
</gene>
<name>A0AAV4A855_9GAST</name>
<accession>A0AAV4A855</accession>
<evidence type="ECO:0000313" key="2">
    <source>
        <dbReference type="EMBL" id="GFO03413.1"/>
    </source>
</evidence>
<dbReference type="Proteomes" id="UP000735302">
    <property type="component" value="Unassembled WGS sequence"/>
</dbReference>
<dbReference type="AlphaFoldDB" id="A0AAV4A855"/>
<keyword evidence="3" id="KW-1185">Reference proteome</keyword>
<feature type="region of interest" description="Disordered" evidence="1">
    <location>
        <begin position="1"/>
        <end position="30"/>
    </location>
</feature>
<organism evidence="2 3">
    <name type="scientific">Plakobranchus ocellatus</name>
    <dbReference type="NCBI Taxonomy" id="259542"/>
    <lineage>
        <taxon>Eukaryota</taxon>
        <taxon>Metazoa</taxon>
        <taxon>Spiralia</taxon>
        <taxon>Lophotrochozoa</taxon>
        <taxon>Mollusca</taxon>
        <taxon>Gastropoda</taxon>
        <taxon>Heterobranchia</taxon>
        <taxon>Euthyneura</taxon>
        <taxon>Panpulmonata</taxon>
        <taxon>Sacoglossa</taxon>
        <taxon>Placobranchoidea</taxon>
        <taxon>Plakobranchidae</taxon>
        <taxon>Plakobranchus</taxon>
    </lineage>
</organism>
<reference evidence="2 3" key="1">
    <citation type="journal article" date="2021" name="Elife">
        <title>Chloroplast acquisition without the gene transfer in kleptoplastic sea slugs, Plakobranchus ocellatus.</title>
        <authorList>
            <person name="Maeda T."/>
            <person name="Takahashi S."/>
            <person name="Yoshida T."/>
            <person name="Shimamura S."/>
            <person name="Takaki Y."/>
            <person name="Nagai Y."/>
            <person name="Toyoda A."/>
            <person name="Suzuki Y."/>
            <person name="Arimoto A."/>
            <person name="Ishii H."/>
            <person name="Satoh N."/>
            <person name="Nishiyama T."/>
            <person name="Hasebe M."/>
            <person name="Maruyama T."/>
            <person name="Minagawa J."/>
            <person name="Obokata J."/>
            <person name="Shigenobu S."/>
        </authorList>
    </citation>
    <scope>NUCLEOTIDE SEQUENCE [LARGE SCALE GENOMIC DNA]</scope>
</reference>
<feature type="compositionally biased region" description="Low complexity" evidence="1">
    <location>
        <begin position="1"/>
        <end position="15"/>
    </location>
</feature>
<proteinExistence type="predicted"/>
<evidence type="ECO:0000256" key="1">
    <source>
        <dbReference type="SAM" id="MobiDB-lite"/>
    </source>
</evidence>
<protein>
    <submittedName>
        <fullName evidence="2">Uncharacterized protein</fullName>
    </submittedName>
</protein>